<dbReference type="CDD" id="cd20175">
    <property type="entry name" value="ThyX"/>
    <property type="match status" value="1"/>
</dbReference>
<dbReference type="PANTHER" id="PTHR34934">
    <property type="entry name" value="FLAVIN-DEPENDENT THYMIDYLATE SYNTHASE"/>
    <property type="match status" value="1"/>
</dbReference>
<comment type="similarity">
    <text evidence="1">Belongs to the thymidylate synthase ThyX family.</text>
</comment>
<comment type="function">
    <text evidence="1">Catalyzes the reductive methylation of 2'-deoxyuridine-5'-monophosphate (dUMP) to 2'-deoxythymidine-5'-monophosphate (dTMP) while utilizing 5,10-methylenetetrahydrofolate (mTHF) as the methyl donor, and NADPH and FADH(2) as the reductant.</text>
</comment>
<protein>
    <recommendedName>
        <fullName evidence="1">Flavin-dependent thymidylate synthase</fullName>
        <shortName evidence="1">FDTS</shortName>
        <ecNumber evidence="1">2.1.1.148</ecNumber>
    </recommendedName>
    <alternativeName>
        <fullName evidence="1">FAD-dependent thymidylate synthase</fullName>
    </alternativeName>
    <alternativeName>
        <fullName evidence="1">Thymidylate synthase ThyX</fullName>
        <shortName evidence="1">TS</shortName>
        <shortName evidence="1">TSase</shortName>
    </alternativeName>
</protein>
<feature type="active site" description="Involved in ionization of N3 of dUMP, leading to its activation" evidence="1">
    <location>
        <position position="166"/>
    </location>
</feature>
<dbReference type="NCBIfam" id="TIGR02170">
    <property type="entry name" value="thyX"/>
    <property type="match status" value="1"/>
</dbReference>
<dbReference type="Pfam" id="PF02511">
    <property type="entry name" value="Thy1"/>
    <property type="match status" value="1"/>
</dbReference>
<feature type="binding site" evidence="1">
    <location>
        <position position="166"/>
    </location>
    <ligand>
        <name>dUMP</name>
        <dbReference type="ChEBI" id="CHEBI:246422"/>
        <note>ligand shared between dimeric partners</note>
    </ligand>
</feature>
<evidence type="ECO:0000313" key="3">
    <source>
        <dbReference type="Proteomes" id="UP000074294"/>
    </source>
</evidence>
<organism evidence="2 3">
    <name type="scientific">Hadarchaeum yellowstonense</name>
    <dbReference type="NCBI Taxonomy" id="1776334"/>
    <lineage>
        <taxon>Archaea</taxon>
        <taxon>Methanobacteriati</taxon>
        <taxon>Candidatus Hadarchaeota</taxon>
        <taxon>Candidatus Hadarchaeia</taxon>
        <taxon>Candidatus Hadarchaeales</taxon>
        <taxon>Candidatus Hadarchaeaceae</taxon>
        <taxon>Candidatus Hadarchaeum</taxon>
    </lineage>
</organism>
<keyword evidence="1" id="KW-0285">Flavoprotein</keyword>
<feature type="binding site" evidence="1">
    <location>
        <begin position="75"/>
        <end position="78"/>
    </location>
    <ligand>
        <name>dUMP</name>
        <dbReference type="ChEBI" id="CHEBI:246422"/>
        <note>ligand shared between dimeric partners</note>
    </ligand>
</feature>
<dbReference type="EC" id="2.1.1.148" evidence="1"/>
<feature type="binding site" evidence="1">
    <location>
        <begin position="155"/>
        <end position="157"/>
    </location>
    <ligand>
        <name>FAD</name>
        <dbReference type="ChEBI" id="CHEBI:57692"/>
        <note>ligand shared between neighboring subunits</note>
    </ligand>
</feature>
<dbReference type="GO" id="GO:0004799">
    <property type="term" value="F:thymidylate synthase activity"/>
    <property type="evidence" value="ECO:0007669"/>
    <property type="project" value="TreeGrafter"/>
</dbReference>
<dbReference type="AlphaFoldDB" id="A0A147JWL5"/>
<comment type="cofactor">
    <cofactor evidence="1">
        <name>FAD</name>
        <dbReference type="ChEBI" id="CHEBI:57692"/>
    </cofactor>
    <text evidence="1">Binds 4 FAD per tetramer. Each FAD binding site is formed by three monomers.</text>
</comment>
<dbReference type="PANTHER" id="PTHR34934:SF1">
    <property type="entry name" value="FLAVIN-DEPENDENT THYMIDYLATE SYNTHASE"/>
    <property type="match status" value="1"/>
</dbReference>
<feature type="binding site" description="in other chain" evidence="1">
    <location>
        <position position="139"/>
    </location>
    <ligand>
        <name>dUMP</name>
        <dbReference type="ChEBI" id="CHEBI:246422"/>
        <note>ligand shared between dimeric partners</note>
    </ligand>
</feature>
<comment type="caution">
    <text evidence="2">The sequence shown here is derived from an EMBL/GenBank/DDBJ whole genome shotgun (WGS) entry which is preliminary data.</text>
</comment>
<keyword evidence="1" id="KW-0274">FAD</keyword>
<dbReference type="GO" id="GO:0070402">
    <property type="term" value="F:NADPH binding"/>
    <property type="evidence" value="ECO:0007669"/>
    <property type="project" value="TreeGrafter"/>
</dbReference>
<keyword evidence="1" id="KW-0521">NADP</keyword>
<feature type="binding site" evidence="1">
    <location>
        <begin position="78"/>
        <end position="80"/>
    </location>
    <ligand>
        <name>FAD</name>
        <dbReference type="ChEBI" id="CHEBI:57692"/>
        <note>ligand shared between neighboring subunits</note>
    </ligand>
</feature>
<dbReference type="EMBL" id="LQMQ01000032">
    <property type="protein sequence ID" value="KUO40907.1"/>
    <property type="molecule type" value="Genomic_DNA"/>
</dbReference>
<comment type="pathway">
    <text evidence="1">Pyrimidine metabolism; dTTP biosynthesis.</text>
</comment>
<gene>
    <name evidence="1" type="primary">thyX</name>
    <name evidence="2" type="ORF">APZ16_05695</name>
</gene>
<feature type="binding site" evidence="1">
    <location>
        <position position="54"/>
    </location>
    <ligand>
        <name>FAD</name>
        <dbReference type="ChEBI" id="CHEBI:57692"/>
        <note>ligand shared between neighboring subunits</note>
    </ligand>
</feature>
<dbReference type="UniPathway" id="UPA00575"/>
<feature type="binding site" evidence="1">
    <location>
        <position position="86"/>
    </location>
    <ligand>
        <name>FAD</name>
        <dbReference type="ChEBI" id="CHEBI:57692"/>
        <note>ligand shared between neighboring subunits</note>
    </ligand>
</feature>
<proteinExistence type="inferred from homology"/>
<dbReference type="STRING" id="1776334.APZ16_05695"/>
<keyword evidence="1" id="KW-0545">Nucleotide biosynthesis</keyword>
<dbReference type="SUPFAM" id="SSF69796">
    <property type="entry name" value="Thymidylate synthase-complementing protein Thy1"/>
    <property type="match status" value="1"/>
</dbReference>
<dbReference type="PROSITE" id="PS51331">
    <property type="entry name" value="THYX"/>
    <property type="match status" value="1"/>
</dbReference>
<keyword evidence="1" id="KW-0489">Methyltransferase</keyword>
<name>A0A147JWL5_HADYE</name>
<dbReference type="InterPro" id="IPR003669">
    <property type="entry name" value="Thymidylate_synthase_ThyX"/>
</dbReference>
<comment type="subunit">
    <text evidence="1">Homotetramer.</text>
</comment>
<reference evidence="2 3" key="1">
    <citation type="journal article" date="2016" name="Nat. Microbiol.">
        <title>Genomic inference of the metabolism of cosmopolitan subsurface Archaea, Hadesarchaea.</title>
        <authorList>
            <person name="Baker B.J."/>
            <person name="Saw J.H."/>
            <person name="Lind A.E."/>
            <person name="Lazar C.S."/>
            <person name="Hinrichs K.-U."/>
            <person name="Teske A.P."/>
            <person name="Ettema T.J."/>
        </authorList>
    </citation>
    <scope>NUCLEOTIDE SEQUENCE [LARGE SCALE GENOMIC DNA]</scope>
</reference>
<dbReference type="Proteomes" id="UP000074294">
    <property type="component" value="Unassembled WGS sequence"/>
</dbReference>
<dbReference type="GO" id="GO:0032259">
    <property type="term" value="P:methylation"/>
    <property type="evidence" value="ECO:0007669"/>
    <property type="project" value="UniProtKB-KW"/>
</dbReference>
<feature type="binding site" description="in other chain" evidence="1">
    <location>
        <begin position="86"/>
        <end position="90"/>
    </location>
    <ligand>
        <name>dUMP</name>
        <dbReference type="ChEBI" id="CHEBI:246422"/>
        <note>ligand shared between dimeric partners</note>
    </ligand>
</feature>
<evidence type="ECO:0000313" key="2">
    <source>
        <dbReference type="EMBL" id="KUO40907.1"/>
    </source>
</evidence>
<evidence type="ECO:0000256" key="1">
    <source>
        <dbReference type="HAMAP-Rule" id="MF_01408"/>
    </source>
</evidence>
<dbReference type="GO" id="GO:0050797">
    <property type="term" value="F:thymidylate synthase (FAD) activity"/>
    <property type="evidence" value="ECO:0007669"/>
    <property type="project" value="UniProtKB-UniRule"/>
</dbReference>
<dbReference type="Gene3D" id="3.30.1360.170">
    <property type="match status" value="1"/>
</dbReference>
<dbReference type="InterPro" id="IPR036098">
    <property type="entry name" value="Thymidylate_synthase_ThyX_sf"/>
</dbReference>
<dbReference type="GO" id="GO:0050660">
    <property type="term" value="F:flavin adenine dinucleotide binding"/>
    <property type="evidence" value="ECO:0007669"/>
    <property type="project" value="UniProtKB-UniRule"/>
</dbReference>
<feature type="binding site" evidence="1">
    <location>
        <position position="161"/>
    </location>
    <ligand>
        <name>FAD</name>
        <dbReference type="ChEBI" id="CHEBI:57692"/>
        <note>ligand shared between neighboring subunits</note>
    </ligand>
</feature>
<sequence>MKVKLIAHTPDPDALAGAAARSCRSRRAADEILKEDRSKLLQSLEVCVGRGHESVIEHASFTFSVEGVSRACTHELVRHRIASYSQQSQRAVKLEKSYVVPPTISRDREAEKIYLAAMDAAWRDYLALIDRGIPVEDARYVLPNAATANIVVTMNARSLLNFFKLRCCTHAQWEIRELAYEMLKLVKKVAPKIFERAGPSCVVDGRCPEKDESCPLYPKKSG</sequence>
<accession>A0A147JWL5</accession>
<dbReference type="HAMAP" id="MF_01408">
    <property type="entry name" value="ThyX"/>
    <property type="match status" value="1"/>
</dbReference>
<comment type="catalytic activity">
    <reaction evidence="1">
        <text>dUMP + (6R)-5,10-methylene-5,6,7,8-tetrahydrofolate + NADPH + H(+) = dTMP + (6S)-5,6,7,8-tetrahydrofolate + NADP(+)</text>
        <dbReference type="Rhea" id="RHEA:29043"/>
        <dbReference type="ChEBI" id="CHEBI:15378"/>
        <dbReference type="ChEBI" id="CHEBI:15636"/>
        <dbReference type="ChEBI" id="CHEBI:57453"/>
        <dbReference type="ChEBI" id="CHEBI:57783"/>
        <dbReference type="ChEBI" id="CHEBI:58349"/>
        <dbReference type="ChEBI" id="CHEBI:63528"/>
        <dbReference type="ChEBI" id="CHEBI:246422"/>
        <dbReference type="EC" id="2.1.1.148"/>
    </reaction>
</comment>
<dbReference type="GO" id="GO:0006235">
    <property type="term" value="P:dTTP biosynthetic process"/>
    <property type="evidence" value="ECO:0007669"/>
    <property type="project" value="UniProtKB-UniRule"/>
</dbReference>
<keyword evidence="1" id="KW-0808">Transferase</keyword>
<dbReference type="GO" id="GO:0006231">
    <property type="term" value="P:dTMP biosynthetic process"/>
    <property type="evidence" value="ECO:0007669"/>
    <property type="project" value="UniProtKB-UniRule"/>
</dbReference>